<keyword evidence="4 6" id="KW-1133">Transmembrane helix</keyword>
<evidence type="ECO:0000256" key="1">
    <source>
        <dbReference type="ARBA" id="ARBA00004651"/>
    </source>
</evidence>
<organism evidence="8 9">
    <name type="scientific">Sphingomicrobium clamense</name>
    <dbReference type="NCBI Taxonomy" id="2851013"/>
    <lineage>
        <taxon>Bacteria</taxon>
        <taxon>Pseudomonadati</taxon>
        <taxon>Pseudomonadota</taxon>
        <taxon>Alphaproteobacteria</taxon>
        <taxon>Sphingomonadales</taxon>
        <taxon>Sphingomonadaceae</taxon>
        <taxon>Sphingomicrobium</taxon>
    </lineage>
</organism>
<feature type="transmembrane region" description="Helical" evidence="6">
    <location>
        <begin position="12"/>
        <end position="30"/>
    </location>
</feature>
<dbReference type="PANTHER" id="PTHR42709:SF6">
    <property type="entry name" value="UNDECAPRENYL PHOSPHATE TRANSPORTER A"/>
    <property type="match status" value="1"/>
</dbReference>
<dbReference type="PANTHER" id="PTHR42709">
    <property type="entry name" value="ALKALINE PHOSPHATASE LIKE PROTEIN"/>
    <property type="match status" value="1"/>
</dbReference>
<keyword evidence="2" id="KW-1003">Cell membrane</keyword>
<dbReference type="Proteomes" id="UP000698028">
    <property type="component" value="Unassembled WGS sequence"/>
</dbReference>
<name>A0ABS6V5D6_9SPHN</name>
<evidence type="ECO:0000259" key="7">
    <source>
        <dbReference type="Pfam" id="PF09335"/>
    </source>
</evidence>
<gene>
    <name evidence="8" type="ORF">KTQ36_05575</name>
</gene>
<evidence type="ECO:0000256" key="5">
    <source>
        <dbReference type="ARBA" id="ARBA00023136"/>
    </source>
</evidence>
<feature type="transmembrane region" description="Helical" evidence="6">
    <location>
        <begin position="172"/>
        <end position="193"/>
    </location>
</feature>
<dbReference type="RefSeq" id="WP_218632726.1">
    <property type="nucleotide sequence ID" value="NZ_JAHVAH010000001.1"/>
</dbReference>
<dbReference type="Pfam" id="PF09335">
    <property type="entry name" value="VTT_dom"/>
    <property type="match status" value="1"/>
</dbReference>
<reference evidence="8 9" key="1">
    <citation type="submission" date="2021-07" db="EMBL/GenBank/DDBJ databases">
        <title>The draft genome sequence of Sphingomicrobium sp. B8.</title>
        <authorList>
            <person name="Mu L."/>
        </authorList>
    </citation>
    <scope>NUCLEOTIDE SEQUENCE [LARGE SCALE GENOMIC DNA]</scope>
    <source>
        <strain evidence="8 9">B8</strain>
    </source>
</reference>
<feature type="transmembrane region" description="Helical" evidence="6">
    <location>
        <begin position="50"/>
        <end position="71"/>
    </location>
</feature>
<dbReference type="InterPro" id="IPR032816">
    <property type="entry name" value="VTT_dom"/>
</dbReference>
<protein>
    <submittedName>
        <fullName evidence="8">DedA family protein</fullName>
    </submittedName>
</protein>
<comment type="subcellular location">
    <subcellularLocation>
        <location evidence="1">Cell membrane</location>
        <topology evidence="1">Multi-pass membrane protein</topology>
    </subcellularLocation>
</comment>
<feature type="domain" description="VTT" evidence="7">
    <location>
        <begin position="30"/>
        <end position="160"/>
    </location>
</feature>
<feature type="transmembrane region" description="Helical" evidence="6">
    <location>
        <begin position="140"/>
        <end position="160"/>
    </location>
</feature>
<keyword evidence="5 6" id="KW-0472">Membrane</keyword>
<comment type="caution">
    <text evidence="8">The sequence shown here is derived from an EMBL/GenBank/DDBJ whole genome shotgun (WGS) entry which is preliminary data.</text>
</comment>
<accession>A0ABS6V5D6</accession>
<proteinExistence type="predicted"/>
<keyword evidence="3 6" id="KW-0812">Transmembrane</keyword>
<keyword evidence="9" id="KW-1185">Reference proteome</keyword>
<dbReference type="EMBL" id="JAHVAH010000001">
    <property type="protein sequence ID" value="MBW0144763.1"/>
    <property type="molecule type" value="Genomic_DNA"/>
</dbReference>
<sequence length="207" mass="23455">MSDWVVNLIDGAGYLGIAFLMFIETVFPPIPSELIMSIAGIRTGQGELDYWLVVVAGTFGAMAGNFLWYLFARALGIERFKPFIDRWGRWLTVTWKEVERAQRWFEQHGTFFVFLGRMLPTVRSLVSVPAGLLKMRMKSFLIASTIGTFGWTAMLAYAGYKLGENIDEIDAYLGPVSNTVIAVLVVGYVWRLWTHRNVGKKVRNDSE</sequence>
<evidence type="ECO:0000313" key="8">
    <source>
        <dbReference type="EMBL" id="MBW0144763.1"/>
    </source>
</evidence>
<evidence type="ECO:0000256" key="4">
    <source>
        <dbReference type="ARBA" id="ARBA00022989"/>
    </source>
</evidence>
<evidence type="ECO:0000313" key="9">
    <source>
        <dbReference type="Proteomes" id="UP000698028"/>
    </source>
</evidence>
<dbReference type="InterPro" id="IPR051311">
    <property type="entry name" value="DedA_domain"/>
</dbReference>
<evidence type="ECO:0000256" key="2">
    <source>
        <dbReference type="ARBA" id="ARBA00022475"/>
    </source>
</evidence>
<evidence type="ECO:0000256" key="6">
    <source>
        <dbReference type="SAM" id="Phobius"/>
    </source>
</evidence>
<evidence type="ECO:0000256" key="3">
    <source>
        <dbReference type="ARBA" id="ARBA00022692"/>
    </source>
</evidence>